<name>A0A1H8WJE8_9EURY</name>
<dbReference type="RefSeq" id="WP_089827891.1">
    <property type="nucleotide sequence ID" value="NZ_FODV01000031.1"/>
</dbReference>
<proteinExistence type="predicted"/>
<feature type="region of interest" description="Disordered" evidence="1">
    <location>
        <begin position="67"/>
        <end position="87"/>
    </location>
</feature>
<accession>A0A1H8WJE8</accession>
<dbReference type="Proteomes" id="UP000199126">
    <property type="component" value="Unassembled WGS sequence"/>
</dbReference>
<reference evidence="3" key="1">
    <citation type="submission" date="2016-10" db="EMBL/GenBank/DDBJ databases">
        <authorList>
            <person name="Varghese N."/>
            <person name="Submissions S."/>
        </authorList>
    </citation>
    <scope>NUCLEOTIDE SEQUENCE [LARGE SCALE GENOMIC DNA]</scope>
    <source>
        <strain evidence="3">CGMCC 1.10121</strain>
    </source>
</reference>
<protein>
    <submittedName>
        <fullName evidence="2">Uncharacterized protein</fullName>
    </submittedName>
</protein>
<sequence>MTCFVGSPPLLTETIAAFLVQPGARYFSPAQSILGTAPVGLRKWLVLGGVALAIALRIEPHELSWRARDPPDAERELESASEHPKKT</sequence>
<dbReference type="EMBL" id="FODV01000031">
    <property type="protein sequence ID" value="SEP27761.1"/>
    <property type="molecule type" value="Genomic_DNA"/>
</dbReference>
<organism evidence="2 3">
    <name type="scientific">Halogranum amylolyticum</name>
    <dbReference type="NCBI Taxonomy" id="660520"/>
    <lineage>
        <taxon>Archaea</taxon>
        <taxon>Methanobacteriati</taxon>
        <taxon>Methanobacteriota</taxon>
        <taxon>Stenosarchaea group</taxon>
        <taxon>Halobacteria</taxon>
        <taxon>Halobacteriales</taxon>
        <taxon>Haloferacaceae</taxon>
    </lineage>
</organism>
<evidence type="ECO:0000313" key="3">
    <source>
        <dbReference type="Proteomes" id="UP000199126"/>
    </source>
</evidence>
<evidence type="ECO:0000313" key="2">
    <source>
        <dbReference type="EMBL" id="SEP27761.1"/>
    </source>
</evidence>
<evidence type="ECO:0000256" key="1">
    <source>
        <dbReference type="SAM" id="MobiDB-lite"/>
    </source>
</evidence>
<keyword evidence="3" id="KW-1185">Reference proteome</keyword>
<dbReference type="AlphaFoldDB" id="A0A1H8WJE8"/>
<gene>
    <name evidence="2" type="ORF">SAMN04487948_13121</name>
</gene>